<feature type="non-terminal residue" evidence="5">
    <location>
        <position position="1"/>
    </location>
</feature>
<dbReference type="PANTHER" id="PTHR43329">
    <property type="entry name" value="EPOXIDE HYDROLASE"/>
    <property type="match status" value="1"/>
</dbReference>
<organism evidence="4 5">
    <name type="scientific">Momordica charantia</name>
    <name type="common">Bitter gourd</name>
    <name type="synonym">Balsam pear</name>
    <dbReference type="NCBI Taxonomy" id="3673"/>
    <lineage>
        <taxon>Eukaryota</taxon>
        <taxon>Viridiplantae</taxon>
        <taxon>Streptophyta</taxon>
        <taxon>Embryophyta</taxon>
        <taxon>Tracheophyta</taxon>
        <taxon>Spermatophyta</taxon>
        <taxon>Magnoliopsida</taxon>
        <taxon>eudicotyledons</taxon>
        <taxon>Gunneridae</taxon>
        <taxon>Pentapetalae</taxon>
        <taxon>rosids</taxon>
        <taxon>fabids</taxon>
        <taxon>Cucurbitales</taxon>
        <taxon>Cucurbitaceae</taxon>
        <taxon>Momordiceae</taxon>
        <taxon>Momordica</taxon>
    </lineage>
</organism>
<name>A0A6J1CHD9_MOMCH</name>
<dbReference type="InterPro" id="IPR000639">
    <property type="entry name" value="Epox_hydrolase-like"/>
</dbReference>
<evidence type="ECO:0000259" key="3">
    <source>
        <dbReference type="Pfam" id="PF00561"/>
    </source>
</evidence>
<reference evidence="5" key="1">
    <citation type="submission" date="2025-08" db="UniProtKB">
        <authorList>
            <consortium name="RefSeq"/>
        </authorList>
    </citation>
    <scope>IDENTIFICATION</scope>
    <source>
        <strain evidence="5">OHB3-1</strain>
    </source>
</reference>
<dbReference type="InterPro" id="IPR000073">
    <property type="entry name" value="AB_hydrolase_1"/>
</dbReference>
<dbReference type="PRINTS" id="PR00412">
    <property type="entry name" value="EPOXHYDRLASE"/>
</dbReference>
<evidence type="ECO:0000256" key="2">
    <source>
        <dbReference type="ARBA" id="ARBA00038334"/>
    </source>
</evidence>
<dbReference type="InterPro" id="IPR029058">
    <property type="entry name" value="AB_hydrolase_fold"/>
</dbReference>
<dbReference type="GO" id="GO:0016787">
    <property type="term" value="F:hydrolase activity"/>
    <property type="evidence" value="ECO:0007669"/>
    <property type="project" value="UniProtKB-KW"/>
</dbReference>
<keyword evidence="1" id="KW-0378">Hydrolase</keyword>
<gene>
    <name evidence="5" type="primary">LOC111010895</name>
</gene>
<dbReference type="OrthoDB" id="7130006at2759"/>
<keyword evidence="4" id="KW-1185">Reference proteome</keyword>
<dbReference type="Proteomes" id="UP000504603">
    <property type="component" value="Unplaced"/>
</dbReference>
<dbReference type="GeneID" id="111010895"/>
<dbReference type="Gene3D" id="3.40.50.1820">
    <property type="entry name" value="alpha/beta hydrolase"/>
    <property type="match status" value="1"/>
</dbReference>
<evidence type="ECO:0000313" key="5">
    <source>
        <dbReference type="RefSeq" id="XP_022140163.1"/>
    </source>
</evidence>
<evidence type="ECO:0000313" key="4">
    <source>
        <dbReference type="Proteomes" id="UP000504603"/>
    </source>
</evidence>
<feature type="domain" description="AB hydrolase-1" evidence="3">
    <location>
        <begin position="5"/>
        <end position="234"/>
    </location>
</feature>
<dbReference type="RefSeq" id="XP_022140163.1">
    <property type="nucleotide sequence ID" value="XM_022284471.1"/>
</dbReference>
<dbReference type="SUPFAM" id="SSF53474">
    <property type="entry name" value="alpha/beta-Hydrolases"/>
    <property type="match status" value="1"/>
</dbReference>
<sequence>TGSTVVVFVHGFPEIWYSWRHQMVAAAAAGYRAISPDLRGYGFSDPHPQPQNASFDDFVQDTLAILDFLHIPKAFLVGKDFGSWVVYLFSLIFPARVAGIVSLGVPFFAPDPKRYQNLPEDFYIYRWKETGRAEADFGRFDVKTVLRRIYTLFARSEIPIAEKDQEIMDMVDESTPLPPWLNEEDLAAYATAYQNSGFQSTLQVPYRRKHKELGITNPKVEVPVLLIIGRKDYFLKFPGIEDYIKSEKMREFVADLEVADLADGTHFMQEQFPAQLNHLLIAFLSNHHI</sequence>
<dbReference type="Pfam" id="PF00561">
    <property type="entry name" value="Abhydrolase_1"/>
    <property type="match status" value="1"/>
</dbReference>
<comment type="similarity">
    <text evidence="2">Belongs to the AB hydrolase superfamily. Epoxide hydrolase family.</text>
</comment>
<proteinExistence type="inferred from homology"/>
<dbReference type="PRINTS" id="PR00111">
    <property type="entry name" value="ABHYDROLASE"/>
</dbReference>
<accession>A0A6J1CHD9</accession>
<protein>
    <submittedName>
        <fullName evidence="5">Uncharacterized protein LOC111010895</fullName>
    </submittedName>
</protein>
<evidence type="ECO:0000256" key="1">
    <source>
        <dbReference type="ARBA" id="ARBA00022801"/>
    </source>
</evidence>
<dbReference type="KEGG" id="mcha:111010895"/>
<dbReference type="AlphaFoldDB" id="A0A6J1CHD9"/>